<dbReference type="Gene3D" id="3.40.50.300">
    <property type="entry name" value="P-loop containing nucleotide triphosphate hydrolases"/>
    <property type="match status" value="1"/>
</dbReference>
<evidence type="ECO:0000256" key="1">
    <source>
        <dbReference type="RuleBase" id="RU003651"/>
    </source>
</evidence>
<keyword evidence="1" id="KW-0547">Nucleotide-binding</keyword>
<reference evidence="5 6" key="1">
    <citation type="submission" date="2020-05" db="EMBL/GenBank/DDBJ databases">
        <authorList>
            <person name="Campoy J."/>
            <person name="Schneeberger K."/>
            <person name="Spophaly S."/>
        </authorList>
    </citation>
    <scope>NUCLEOTIDE SEQUENCE [LARGE SCALE GENOMIC DNA]</scope>
    <source>
        <strain evidence="5">PruArmRojPasFocal</strain>
    </source>
</reference>
<evidence type="ECO:0000313" key="6">
    <source>
        <dbReference type="Proteomes" id="UP000507222"/>
    </source>
</evidence>
<dbReference type="Gene3D" id="1.10.8.60">
    <property type="match status" value="1"/>
</dbReference>
<dbReference type="AlphaFoldDB" id="A0A6J5UYF1"/>
<feature type="domain" description="AAA ATPase AAA+ lid" evidence="4">
    <location>
        <begin position="193"/>
        <end position="226"/>
    </location>
</feature>
<evidence type="ECO:0000256" key="2">
    <source>
        <dbReference type="SAM" id="MobiDB-lite"/>
    </source>
</evidence>
<dbReference type="InterPro" id="IPR055278">
    <property type="entry name" value="CDC48c"/>
</dbReference>
<dbReference type="Pfam" id="PF00004">
    <property type="entry name" value="AAA"/>
    <property type="match status" value="1"/>
</dbReference>
<dbReference type="InterPro" id="IPR041569">
    <property type="entry name" value="AAA_lid_3"/>
</dbReference>
<gene>
    <name evidence="5" type="ORF">CURHAP_LOCUS34825</name>
</gene>
<feature type="domain" description="ATPase AAA-type core" evidence="3">
    <location>
        <begin position="136"/>
        <end position="169"/>
    </location>
</feature>
<dbReference type="GO" id="GO:0005524">
    <property type="term" value="F:ATP binding"/>
    <property type="evidence" value="ECO:0007669"/>
    <property type="project" value="UniProtKB-KW"/>
</dbReference>
<feature type="compositionally biased region" description="Basic and acidic residues" evidence="2">
    <location>
        <begin position="71"/>
        <end position="92"/>
    </location>
</feature>
<protein>
    <submittedName>
        <fullName evidence="5">Uncharacterized protein</fullName>
    </submittedName>
</protein>
<evidence type="ECO:0000259" key="3">
    <source>
        <dbReference type="Pfam" id="PF00004"/>
    </source>
</evidence>
<dbReference type="Pfam" id="PF17862">
    <property type="entry name" value="AAA_lid_3"/>
    <property type="match status" value="1"/>
</dbReference>
<dbReference type="InterPro" id="IPR003960">
    <property type="entry name" value="ATPase_AAA_CS"/>
</dbReference>
<dbReference type="GO" id="GO:0016887">
    <property type="term" value="F:ATP hydrolysis activity"/>
    <property type="evidence" value="ECO:0007669"/>
    <property type="project" value="InterPro"/>
</dbReference>
<organism evidence="5 6">
    <name type="scientific">Prunus armeniaca</name>
    <name type="common">Apricot</name>
    <name type="synonym">Armeniaca vulgaris</name>
    <dbReference type="NCBI Taxonomy" id="36596"/>
    <lineage>
        <taxon>Eukaryota</taxon>
        <taxon>Viridiplantae</taxon>
        <taxon>Streptophyta</taxon>
        <taxon>Embryophyta</taxon>
        <taxon>Tracheophyta</taxon>
        <taxon>Spermatophyta</taxon>
        <taxon>Magnoliopsida</taxon>
        <taxon>eudicotyledons</taxon>
        <taxon>Gunneridae</taxon>
        <taxon>Pentapetalae</taxon>
        <taxon>rosids</taxon>
        <taxon>fabids</taxon>
        <taxon>Rosales</taxon>
        <taxon>Rosaceae</taxon>
        <taxon>Amygdaloideae</taxon>
        <taxon>Amygdaleae</taxon>
        <taxon>Prunus</taxon>
    </lineage>
</organism>
<dbReference type="InterPro" id="IPR003959">
    <property type="entry name" value="ATPase_AAA_core"/>
</dbReference>
<accession>A0A6J5UYF1</accession>
<evidence type="ECO:0000259" key="4">
    <source>
        <dbReference type="Pfam" id="PF17862"/>
    </source>
</evidence>
<evidence type="ECO:0000313" key="5">
    <source>
        <dbReference type="EMBL" id="CAB4281696.1"/>
    </source>
</evidence>
<dbReference type="Proteomes" id="UP000507222">
    <property type="component" value="Unassembled WGS sequence"/>
</dbReference>
<name>A0A6J5UYF1_PRUAR</name>
<sequence length="246" mass="26417">MKSIHSASCSPQLFGIRSESLIKPFANHNRDYSGSASSPASASASVSISVSVSVSVSASTSPSDSNSDSDSDSKEAKCNEAKKDVKGPRFKDLGGMKKVLEHQAVGRPNWLTPLPMKPAFPFITFLPQASSIVTMRSHNVLVIAATNGPDALDPALRRSGRFDLEISFDVPDESDRVEILKVVTSNLCLEGPLDLVKIARSTSGYVGADLRAVADRASDIARKRILAERYPNMSIASMNEANYNED</sequence>
<dbReference type="PROSITE" id="PS00674">
    <property type="entry name" value="AAA"/>
    <property type="match status" value="1"/>
</dbReference>
<comment type="similarity">
    <text evidence="1">Belongs to the AAA ATPase family.</text>
</comment>
<dbReference type="SUPFAM" id="SSF52540">
    <property type="entry name" value="P-loop containing nucleoside triphosphate hydrolases"/>
    <property type="match status" value="1"/>
</dbReference>
<dbReference type="InterPro" id="IPR027417">
    <property type="entry name" value="P-loop_NTPase"/>
</dbReference>
<dbReference type="PANTHER" id="PTHR48470:SF1">
    <property type="entry name" value="CELL DIVISION CONTROL PROTEIN 48 C ISOFORM 1"/>
    <property type="match status" value="1"/>
</dbReference>
<proteinExistence type="inferred from homology"/>
<dbReference type="EMBL" id="CAEKDK010000006">
    <property type="protein sequence ID" value="CAB4281696.1"/>
    <property type="molecule type" value="Genomic_DNA"/>
</dbReference>
<feature type="region of interest" description="Disordered" evidence="2">
    <location>
        <begin position="57"/>
        <end position="92"/>
    </location>
</feature>
<dbReference type="PANTHER" id="PTHR48470">
    <property type="entry name" value="CELL DIVISION CONTROL PROTEIN 48 C ISOFORM 1"/>
    <property type="match status" value="1"/>
</dbReference>
<feature type="compositionally biased region" description="Low complexity" evidence="2">
    <location>
        <begin position="57"/>
        <end position="68"/>
    </location>
</feature>
<keyword evidence="1" id="KW-0067">ATP-binding</keyword>